<accession>A0A7K1GPD5</accession>
<dbReference type="Proteomes" id="UP000488936">
    <property type="component" value="Unassembled WGS sequence"/>
</dbReference>
<sequence length="273" mass="32687">MVRILICMFGLILFVSCQRTTSGQITDKVSQKEKQDSIIEKYATNGAHQYSYLYDMDKWQEALDKGLAVDSTIAYLWQQKAMPYFKIKKYEVGMDYLDKAVLHNPMRYQPYRAFIKCIFAKTHRAAIVDFESCIKQWGDKYEMDHPYSFYIGLSYLQLNDYQGAEDYLQRAAMKYQKDFKEPHAIESFYLGIVYYEQKQYEKAIHYFDEAIEIYEELAEAYYYKAWCQYRMGHQEAEITFKEAVKYNKQGYTINEANAIYELYPYQLKRIEEE</sequence>
<evidence type="ECO:0000256" key="2">
    <source>
        <dbReference type="ARBA" id="ARBA00022803"/>
    </source>
</evidence>
<feature type="repeat" description="TPR" evidence="3">
    <location>
        <begin position="184"/>
        <end position="217"/>
    </location>
</feature>
<dbReference type="PROSITE" id="PS50005">
    <property type="entry name" value="TPR"/>
    <property type="match status" value="1"/>
</dbReference>
<dbReference type="SMART" id="SM00028">
    <property type="entry name" value="TPR"/>
    <property type="match status" value="4"/>
</dbReference>
<keyword evidence="1" id="KW-0677">Repeat</keyword>
<dbReference type="RefSeq" id="WP_155036703.1">
    <property type="nucleotide sequence ID" value="NZ_JAYMMG010000025.1"/>
</dbReference>
<dbReference type="SUPFAM" id="SSF48452">
    <property type="entry name" value="TPR-like"/>
    <property type="match status" value="1"/>
</dbReference>
<dbReference type="EMBL" id="WMJY01000037">
    <property type="protein sequence ID" value="MTH30727.1"/>
    <property type="molecule type" value="Genomic_DNA"/>
</dbReference>
<proteinExistence type="predicted"/>
<comment type="caution">
    <text evidence="4">The sequence shown here is derived from an EMBL/GenBank/DDBJ whole genome shotgun (WGS) entry which is preliminary data.</text>
</comment>
<evidence type="ECO:0000313" key="5">
    <source>
        <dbReference type="Proteomes" id="UP000488936"/>
    </source>
</evidence>
<keyword evidence="2 3" id="KW-0802">TPR repeat</keyword>
<dbReference type="Gene3D" id="1.25.40.10">
    <property type="entry name" value="Tetratricopeptide repeat domain"/>
    <property type="match status" value="1"/>
</dbReference>
<dbReference type="PANTHER" id="PTHR44943:SF8">
    <property type="entry name" value="TPR REPEAT-CONTAINING PROTEIN MJ0263"/>
    <property type="match status" value="1"/>
</dbReference>
<evidence type="ECO:0000313" key="4">
    <source>
        <dbReference type="EMBL" id="MTH30727.1"/>
    </source>
</evidence>
<dbReference type="Pfam" id="PF13424">
    <property type="entry name" value="TPR_12"/>
    <property type="match status" value="1"/>
</dbReference>
<protein>
    <submittedName>
        <fullName evidence="4">Tetratricopeptide repeat protein</fullName>
    </submittedName>
</protein>
<name>A0A7K1GPD5_9FLAO</name>
<dbReference type="PROSITE" id="PS51257">
    <property type="entry name" value="PROKAR_LIPOPROTEIN"/>
    <property type="match status" value="1"/>
</dbReference>
<dbReference type="InterPro" id="IPR019734">
    <property type="entry name" value="TPR_rpt"/>
</dbReference>
<gene>
    <name evidence="4" type="ORF">GJV77_12595</name>
</gene>
<dbReference type="OrthoDB" id="655905at2"/>
<evidence type="ECO:0000256" key="3">
    <source>
        <dbReference type="PROSITE-ProRule" id="PRU00339"/>
    </source>
</evidence>
<dbReference type="AlphaFoldDB" id="A0A7K1GPD5"/>
<keyword evidence="5" id="KW-1185">Reference proteome</keyword>
<dbReference type="InterPro" id="IPR051685">
    <property type="entry name" value="Ycf3/AcsC/BcsC/TPR_MFPF"/>
</dbReference>
<reference evidence="4 5" key="1">
    <citation type="journal article" date="2006" name="Int. J. Syst. Evol. Microbiol.">
        <title>Myroides pelagicus sp. nov., isolated from seawater in Thailand.</title>
        <authorList>
            <person name="Yoon J."/>
            <person name="Maneerat S."/>
            <person name="Kawai F."/>
            <person name="Yokota A."/>
        </authorList>
    </citation>
    <scope>NUCLEOTIDE SEQUENCE [LARGE SCALE GENOMIC DNA]</scope>
    <source>
        <strain evidence="4 5">SM1T</strain>
    </source>
</reference>
<evidence type="ECO:0000256" key="1">
    <source>
        <dbReference type="ARBA" id="ARBA00022737"/>
    </source>
</evidence>
<dbReference type="InterPro" id="IPR011990">
    <property type="entry name" value="TPR-like_helical_dom_sf"/>
</dbReference>
<organism evidence="4 5">
    <name type="scientific">Myroides pelagicus</name>
    <dbReference type="NCBI Taxonomy" id="270914"/>
    <lineage>
        <taxon>Bacteria</taxon>
        <taxon>Pseudomonadati</taxon>
        <taxon>Bacteroidota</taxon>
        <taxon>Flavobacteriia</taxon>
        <taxon>Flavobacteriales</taxon>
        <taxon>Flavobacteriaceae</taxon>
        <taxon>Myroides</taxon>
    </lineage>
</organism>
<dbReference type="PANTHER" id="PTHR44943">
    <property type="entry name" value="CELLULOSE SYNTHASE OPERON PROTEIN C"/>
    <property type="match status" value="1"/>
</dbReference>